<evidence type="ECO:0000256" key="12">
    <source>
        <dbReference type="SAM" id="MobiDB-lite"/>
    </source>
</evidence>
<feature type="repeat" description="Solcar" evidence="9">
    <location>
        <begin position="272"/>
        <end position="355"/>
    </location>
</feature>
<keyword evidence="3 10" id="KW-0813">Transport</keyword>
<dbReference type="Gene3D" id="1.50.40.10">
    <property type="entry name" value="Mitochondrial carrier domain"/>
    <property type="match status" value="1"/>
</dbReference>
<reference evidence="13" key="1">
    <citation type="submission" date="2024-02" db="EMBL/GenBank/DDBJ databases">
        <authorList>
            <consortium name="ELIXIR-Norway"/>
            <consortium name="Elixir Norway"/>
        </authorList>
    </citation>
    <scope>NUCLEOTIDE SEQUENCE</scope>
</reference>
<evidence type="ECO:0000256" key="2">
    <source>
        <dbReference type="ARBA" id="ARBA00006375"/>
    </source>
</evidence>
<evidence type="ECO:0000256" key="7">
    <source>
        <dbReference type="ARBA" id="ARBA00023136"/>
    </source>
</evidence>
<comment type="catalytic activity">
    <reaction evidence="8">
        <text>ADP(in) + ATP(out) = ADP(out) + ATP(in)</text>
        <dbReference type="Rhea" id="RHEA:34999"/>
        <dbReference type="ChEBI" id="CHEBI:30616"/>
        <dbReference type="ChEBI" id="CHEBI:456216"/>
    </reaction>
    <physiologicalReaction direction="left-to-right" evidence="8">
        <dbReference type="Rhea" id="RHEA:35000"/>
    </physiologicalReaction>
</comment>
<evidence type="ECO:0000313" key="13">
    <source>
        <dbReference type="EMBL" id="CAK9265390.1"/>
    </source>
</evidence>
<evidence type="ECO:0000256" key="4">
    <source>
        <dbReference type="ARBA" id="ARBA00022692"/>
    </source>
</evidence>
<comment type="similarity">
    <text evidence="2 10">Belongs to the mitochondrial carrier (TC 2.A.29) family.</text>
</comment>
<dbReference type="SUPFAM" id="SSF103506">
    <property type="entry name" value="Mitochondrial carrier"/>
    <property type="match status" value="1"/>
</dbReference>
<feature type="compositionally biased region" description="Low complexity" evidence="12">
    <location>
        <begin position="45"/>
        <end position="54"/>
    </location>
</feature>
<evidence type="ECO:0000256" key="11">
    <source>
        <dbReference type="RuleBase" id="RU368008"/>
    </source>
</evidence>
<dbReference type="InterPro" id="IPR023395">
    <property type="entry name" value="MCP_dom_sf"/>
</dbReference>
<evidence type="ECO:0000256" key="1">
    <source>
        <dbReference type="ARBA" id="ARBA00004141"/>
    </source>
</evidence>
<accession>A0ABP0WIQ1</accession>
<feature type="compositionally biased region" description="Basic and acidic residues" evidence="12">
    <location>
        <begin position="29"/>
        <end position="39"/>
    </location>
</feature>
<dbReference type="EMBL" id="OZ020112">
    <property type="protein sequence ID" value="CAK9265390.1"/>
    <property type="molecule type" value="Genomic_DNA"/>
</dbReference>
<evidence type="ECO:0000256" key="9">
    <source>
        <dbReference type="PROSITE-ProRule" id="PRU00282"/>
    </source>
</evidence>
<evidence type="ECO:0000256" key="5">
    <source>
        <dbReference type="ARBA" id="ARBA00022737"/>
    </source>
</evidence>
<protein>
    <recommendedName>
        <fullName evidence="11">ADP/ATP translocase</fullName>
    </recommendedName>
    <alternativeName>
        <fullName evidence="11">ADP,ATP carrier protein</fullName>
    </alternativeName>
</protein>
<comment type="subcellular location">
    <subcellularLocation>
        <location evidence="1 11">Membrane</location>
        <topology evidence="1 11">Multi-pass membrane protein</topology>
    </subcellularLocation>
</comment>
<keyword evidence="7 9" id="KW-0472">Membrane</keyword>
<keyword evidence="4 9" id="KW-0812">Transmembrane</keyword>
<dbReference type="PRINTS" id="PR00926">
    <property type="entry name" value="MITOCARRIER"/>
</dbReference>
<evidence type="ECO:0000256" key="8">
    <source>
        <dbReference type="ARBA" id="ARBA00024143"/>
    </source>
</evidence>
<feature type="repeat" description="Solcar" evidence="9">
    <location>
        <begin position="65"/>
        <end position="159"/>
    </location>
</feature>
<dbReference type="Proteomes" id="UP001497444">
    <property type="component" value="Chromosome 17"/>
</dbReference>
<feature type="compositionally biased region" description="Polar residues" evidence="12">
    <location>
        <begin position="10"/>
        <end position="20"/>
    </location>
</feature>
<evidence type="ECO:0000256" key="10">
    <source>
        <dbReference type="RuleBase" id="RU000488"/>
    </source>
</evidence>
<feature type="region of interest" description="Disordered" evidence="12">
    <location>
        <begin position="1"/>
        <end position="55"/>
    </location>
</feature>
<dbReference type="PROSITE" id="PS50920">
    <property type="entry name" value="SOLCAR"/>
    <property type="match status" value="3"/>
</dbReference>
<dbReference type="PRINTS" id="PR00927">
    <property type="entry name" value="ADPTRNSLCASE"/>
</dbReference>
<sequence length="362" mass="40886">MWPLLPSPLPQRTSSITLTPDLQRAAATRQEEVREKKQQEEEEAGQQQQQQQQQLWRKDLGTWTHDFPRDLMMGAIMGGVAYTMVAPVERAKLLLQTQDSNMVVMDGKHPRYKGLMDCIVRIARNEGIVSLWRGNTSSILRHYPSVAINFSFKDFYRLLLTSGKPYEVGTLSRAPANFLAGAMAGCTSLVFVYPLDIAHTRLAADIGCGKARQFHGLLHFLQTIYHKDGLRGVYRGFPASVQGMVVHRSVYFGGFDTAKDLFSKDTYLSFWQRWLIAQGVTTSAGLISYPLDTVRRRMMMQAGLEKNMYNSTLDCWKKIYSAEGVMGFYKGAVTNMVRGTGAALILVLYDEIHNYVHWTGAH</sequence>
<dbReference type="PANTHER" id="PTHR45635:SF31">
    <property type="entry name" value="ADP_ATP TRANSLOCASE"/>
    <property type="match status" value="1"/>
</dbReference>
<name>A0ABP0WIQ1_9BRYO</name>
<organism evidence="13 14">
    <name type="scientific">Sphagnum jensenii</name>
    <dbReference type="NCBI Taxonomy" id="128206"/>
    <lineage>
        <taxon>Eukaryota</taxon>
        <taxon>Viridiplantae</taxon>
        <taxon>Streptophyta</taxon>
        <taxon>Embryophyta</taxon>
        <taxon>Bryophyta</taxon>
        <taxon>Sphagnophytina</taxon>
        <taxon>Sphagnopsida</taxon>
        <taxon>Sphagnales</taxon>
        <taxon>Sphagnaceae</taxon>
        <taxon>Sphagnum</taxon>
    </lineage>
</organism>
<proteinExistence type="inferred from homology"/>
<comment type="function">
    <text evidence="11">Catalyzes the exchange of ADP and ATP across the membrane.</text>
</comment>
<dbReference type="PANTHER" id="PTHR45635">
    <property type="entry name" value="ADP,ATP CARRIER PROTEIN 1-RELATED-RELATED"/>
    <property type="match status" value="1"/>
</dbReference>
<dbReference type="InterPro" id="IPR002113">
    <property type="entry name" value="ADT_euk_type"/>
</dbReference>
<gene>
    <name evidence="13" type="ORF">CSSPJE1EN1_LOCUS10868</name>
</gene>
<comment type="subunit">
    <text evidence="11">Monomer.</text>
</comment>
<dbReference type="Pfam" id="PF00153">
    <property type="entry name" value="Mito_carr"/>
    <property type="match status" value="3"/>
</dbReference>
<evidence type="ECO:0000313" key="14">
    <source>
        <dbReference type="Proteomes" id="UP001497444"/>
    </source>
</evidence>
<dbReference type="InterPro" id="IPR002067">
    <property type="entry name" value="MCP"/>
</dbReference>
<dbReference type="InterPro" id="IPR018108">
    <property type="entry name" value="MCP_transmembrane"/>
</dbReference>
<keyword evidence="14" id="KW-1185">Reference proteome</keyword>
<feature type="repeat" description="Solcar" evidence="9">
    <location>
        <begin position="172"/>
        <end position="261"/>
    </location>
</feature>
<keyword evidence="6" id="KW-1133">Transmembrane helix</keyword>
<evidence type="ECO:0000256" key="6">
    <source>
        <dbReference type="ARBA" id="ARBA00022989"/>
    </source>
</evidence>
<evidence type="ECO:0000256" key="3">
    <source>
        <dbReference type="ARBA" id="ARBA00022448"/>
    </source>
</evidence>
<keyword evidence="5" id="KW-0677">Repeat</keyword>